<dbReference type="InterPro" id="IPR006626">
    <property type="entry name" value="PbH1"/>
</dbReference>
<protein>
    <submittedName>
        <fullName evidence="6">Nitrous oxide reductase family maturation protein NosD</fullName>
    </submittedName>
</protein>
<evidence type="ECO:0000313" key="7">
    <source>
        <dbReference type="Proteomes" id="UP000501991"/>
    </source>
</evidence>
<dbReference type="InterPro" id="IPR007742">
    <property type="entry name" value="NosD_dom"/>
</dbReference>
<feature type="signal peptide" evidence="4">
    <location>
        <begin position="1"/>
        <end position="21"/>
    </location>
</feature>
<gene>
    <name evidence="6" type="primary">nosD</name>
    <name evidence="6" type="ORF">G3580_16730</name>
</gene>
<dbReference type="InterPro" id="IPR051550">
    <property type="entry name" value="SCF-Subunits/Alg-Epimerases"/>
</dbReference>
<dbReference type="PANTHER" id="PTHR22990:SF15">
    <property type="entry name" value="F-BOX ONLY PROTEIN 10"/>
    <property type="match status" value="1"/>
</dbReference>
<dbReference type="PANTHER" id="PTHR22990">
    <property type="entry name" value="F-BOX ONLY PROTEIN"/>
    <property type="match status" value="1"/>
</dbReference>
<dbReference type="KEGG" id="azq:G3580_16730"/>
<evidence type="ECO:0000256" key="1">
    <source>
        <dbReference type="ARBA" id="ARBA00004906"/>
    </source>
</evidence>
<evidence type="ECO:0000256" key="2">
    <source>
        <dbReference type="ARBA" id="ARBA00022737"/>
    </source>
</evidence>
<dbReference type="AlphaFoldDB" id="A0A6C1B6P2"/>
<sequence length="423" mass="47443">MSVMYRFALFALALFLSPLQAAELSVHPGESIQAAIDRAAPGDTVRVLGGRYVENLRIAKPLTLTGDDHPTISGGLSGDTLRITAPHVTVDGFIIADSGDDLGAQNAGVYIQPGADFATVRNCTFSYTLFGLWIESVTGVVVENNIITGKRDHPSAQRGNGIELYNSQHARIIGNNISFVRDGIYVDVSHHAVFSGNKIHDVRYGTHYMNSYYNTWENNESYHNRDGLALMMTRNQIVRNNRAWGNSDVGIMVRTIQDSVIENNVVAGNHRGFFVYDAEYNTIRGNLIQDNDVGVHLWAGSYHNEVDGNDFIGNHDQVKYVNTRDELWGVKEGNYWSNYLGWDRNGDARGDVPYEANDMVDRLTWRYPMMRLLMASPAVQSLRLIAQQFPLLRAPSVVDRSPRMTPAHADWRDWFGKRFETTP</sequence>
<organism evidence="6 7">
    <name type="scientific">Nitrogeniibacter mangrovi</name>
    <dbReference type="NCBI Taxonomy" id="2016596"/>
    <lineage>
        <taxon>Bacteria</taxon>
        <taxon>Pseudomonadati</taxon>
        <taxon>Pseudomonadota</taxon>
        <taxon>Betaproteobacteria</taxon>
        <taxon>Rhodocyclales</taxon>
        <taxon>Zoogloeaceae</taxon>
        <taxon>Nitrogeniibacter</taxon>
    </lineage>
</organism>
<feature type="domain" description="Carbohydrate-binding/sugar hydrolysis" evidence="5">
    <location>
        <begin position="193"/>
        <end position="360"/>
    </location>
</feature>
<dbReference type="RefSeq" id="WP_173767409.1">
    <property type="nucleotide sequence ID" value="NZ_CP048836.1"/>
</dbReference>
<reference evidence="6 7" key="1">
    <citation type="submission" date="2020-02" db="EMBL/GenBank/DDBJ databases">
        <title>Nitrogenibacter mangrovi gen. nov., sp. nov. isolated from mangrove sediment, a denitrifying betaproteobacterium.</title>
        <authorList>
            <person name="Liao H."/>
            <person name="Tian Y."/>
        </authorList>
    </citation>
    <scope>NUCLEOTIDE SEQUENCE [LARGE SCALE GENOMIC DNA]</scope>
    <source>
        <strain evidence="6 7">M9-3-2</strain>
    </source>
</reference>
<dbReference type="NCBIfam" id="TIGR03804">
    <property type="entry name" value="para_beta_helix"/>
    <property type="match status" value="1"/>
</dbReference>
<dbReference type="EMBL" id="CP048836">
    <property type="protein sequence ID" value="QID19117.1"/>
    <property type="molecule type" value="Genomic_DNA"/>
</dbReference>
<dbReference type="NCBIfam" id="TIGR04247">
    <property type="entry name" value="NosD_copper_fam"/>
    <property type="match status" value="1"/>
</dbReference>
<feature type="chain" id="PRO_5025378049" evidence="4">
    <location>
        <begin position="22"/>
        <end position="423"/>
    </location>
</feature>
<dbReference type="Pfam" id="PF05048">
    <property type="entry name" value="NosD"/>
    <property type="match status" value="1"/>
</dbReference>
<comment type="pathway">
    <text evidence="1">Protein modification; protein ubiquitination.</text>
</comment>
<name>A0A6C1B6P2_9RHOO</name>
<evidence type="ECO:0000313" key="6">
    <source>
        <dbReference type="EMBL" id="QID19117.1"/>
    </source>
</evidence>
<proteinExistence type="predicted"/>
<dbReference type="InterPro" id="IPR026464">
    <property type="entry name" value="NosD_copper_fam"/>
</dbReference>
<dbReference type="Proteomes" id="UP000501991">
    <property type="component" value="Chromosome"/>
</dbReference>
<dbReference type="InterPro" id="IPR022441">
    <property type="entry name" value="Para_beta_helix_rpt-2"/>
</dbReference>
<dbReference type="Gene3D" id="2.160.20.10">
    <property type="entry name" value="Single-stranded right-handed beta-helix, Pectin lyase-like"/>
    <property type="match status" value="2"/>
</dbReference>
<dbReference type="SMART" id="SM00710">
    <property type="entry name" value="PbH1"/>
    <property type="match status" value="9"/>
</dbReference>
<keyword evidence="7" id="KW-1185">Reference proteome</keyword>
<keyword evidence="2" id="KW-0677">Repeat</keyword>
<evidence type="ECO:0000256" key="3">
    <source>
        <dbReference type="ARBA" id="ARBA00022786"/>
    </source>
</evidence>
<dbReference type="SMART" id="SM00722">
    <property type="entry name" value="CASH"/>
    <property type="match status" value="2"/>
</dbReference>
<keyword evidence="3" id="KW-0833">Ubl conjugation pathway</keyword>
<dbReference type="InterPro" id="IPR011050">
    <property type="entry name" value="Pectin_lyase_fold/virulence"/>
</dbReference>
<dbReference type="InterPro" id="IPR012334">
    <property type="entry name" value="Pectin_lyas_fold"/>
</dbReference>
<evidence type="ECO:0000259" key="5">
    <source>
        <dbReference type="SMART" id="SM00722"/>
    </source>
</evidence>
<feature type="domain" description="Carbohydrate-binding/sugar hydrolysis" evidence="5">
    <location>
        <begin position="47"/>
        <end position="187"/>
    </location>
</feature>
<evidence type="ECO:0000256" key="4">
    <source>
        <dbReference type="SAM" id="SignalP"/>
    </source>
</evidence>
<dbReference type="SUPFAM" id="SSF51126">
    <property type="entry name" value="Pectin lyase-like"/>
    <property type="match status" value="1"/>
</dbReference>
<keyword evidence="4" id="KW-0732">Signal</keyword>
<accession>A0A6C1B6P2</accession>
<dbReference type="InterPro" id="IPR006633">
    <property type="entry name" value="Carb-bd_sugar_hydrolysis-dom"/>
</dbReference>